<feature type="binding site" evidence="4">
    <location>
        <position position="66"/>
    </location>
    <ligand>
        <name>S-adenosyl-L-methionine</name>
        <dbReference type="ChEBI" id="CHEBI:59789"/>
    </ligand>
</feature>
<dbReference type="AlphaFoldDB" id="A0A953LF96"/>
<dbReference type="RefSeq" id="WP_011196638.1">
    <property type="nucleotide sequence ID" value="NZ_JACSIR010000012.1"/>
</dbReference>
<dbReference type="PROSITE" id="PS01184">
    <property type="entry name" value="UBIE_2"/>
    <property type="match status" value="1"/>
</dbReference>
<keyword evidence="2 4" id="KW-0808">Transferase</keyword>
<comment type="caution">
    <text evidence="5">The sequence shown here is derived from an EMBL/GenBank/DDBJ whole genome shotgun (WGS) entry which is preliminary data.</text>
</comment>
<proteinExistence type="inferred from homology"/>
<keyword evidence="1 4" id="KW-0489">Methyltransferase</keyword>
<comment type="similarity">
    <text evidence="4">Belongs to the class I-like SAM-binding methyltransferase superfamily. MenG/UbiE family.</text>
</comment>
<comment type="function">
    <text evidence="4">Methyltransferase required for the conversion of demethylmenaquinol (DMKH2) to menaquinol (MKH2).</text>
</comment>
<dbReference type="InterPro" id="IPR029063">
    <property type="entry name" value="SAM-dependent_MTases_sf"/>
</dbReference>
<evidence type="ECO:0000256" key="3">
    <source>
        <dbReference type="ARBA" id="ARBA00022691"/>
    </source>
</evidence>
<evidence type="ECO:0000256" key="4">
    <source>
        <dbReference type="HAMAP-Rule" id="MF_01813"/>
    </source>
</evidence>
<sequence>MAPGYQPPSPEEKEQYVRELFDKIAENYDAMNQVMSAGQWEKWHREFVAQTHFRPGDHILDVACGTGDLTLLDAAQVAPDGKVIGVDISEGMLEVGRRRVAASPYKDLITLQLGNAMDLPFPDNTFDGVTMGWAMRNVASIPRTLSEIYRVLKPGGRFICLEASKPFSRFIRFGFFVYWKTFLPLIDWFVVKAGRQAKVRPYTYLSRSLDNYPFPDQLEELFREAGFVETDYQLLMLGTVAIHVGTKRREG</sequence>
<evidence type="ECO:0000256" key="2">
    <source>
        <dbReference type="ARBA" id="ARBA00022679"/>
    </source>
</evidence>
<dbReference type="EC" id="2.1.1.163" evidence="4"/>
<reference evidence="5" key="1">
    <citation type="submission" date="2017-11" db="EMBL/GenBank/DDBJ databases">
        <title>Three new genomes from thermophilic consortium.</title>
        <authorList>
            <person name="Quaggio R."/>
            <person name="Amgarten D."/>
            <person name="Setubal J.C."/>
        </authorList>
    </citation>
    <scope>NUCLEOTIDE SEQUENCE</scope>
    <source>
        <strain evidence="5">ZCTH01-B2</strain>
    </source>
</reference>
<dbReference type="NCBIfam" id="TIGR01934">
    <property type="entry name" value="MenG_MenH_UbiE"/>
    <property type="match status" value="1"/>
</dbReference>
<evidence type="ECO:0000313" key="5">
    <source>
        <dbReference type="EMBL" id="MBY6277355.1"/>
    </source>
</evidence>
<feature type="binding site" evidence="4">
    <location>
        <begin position="115"/>
        <end position="116"/>
    </location>
    <ligand>
        <name>S-adenosyl-L-methionine</name>
        <dbReference type="ChEBI" id="CHEBI:59789"/>
    </ligand>
</feature>
<dbReference type="CDD" id="cd02440">
    <property type="entry name" value="AdoMet_MTases"/>
    <property type="match status" value="1"/>
</dbReference>
<dbReference type="GO" id="GO:0032259">
    <property type="term" value="P:methylation"/>
    <property type="evidence" value="ECO:0007669"/>
    <property type="project" value="UniProtKB-KW"/>
</dbReference>
<dbReference type="SUPFAM" id="SSF53335">
    <property type="entry name" value="S-adenosyl-L-methionine-dependent methyltransferases"/>
    <property type="match status" value="1"/>
</dbReference>
<dbReference type="OMA" id="RYYWDTI"/>
<dbReference type="Gene3D" id="3.40.50.150">
    <property type="entry name" value="Vaccinia Virus protein VP39"/>
    <property type="match status" value="1"/>
</dbReference>
<comment type="pathway">
    <text evidence="4">Quinol/quinone metabolism; menaquinone biosynthesis; menaquinol from 1,4-dihydroxy-2-naphthoate: step 2/2.</text>
</comment>
<organism evidence="5 6">
    <name type="scientific">Symbiobacterium thermophilum</name>
    <dbReference type="NCBI Taxonomy" id="2734"/>
    <lineage>
        <taxon>Bacteria</taxon>
        <taxon>Bacillati</taxon>
        <taxon>Bacillota</taxon>
        <taxon>Clostridia</taxon>
        <taxon>Eubacteriales</taxon>
        <taxon>Symbiobacteriaceae</taxon>
        <taxon>Symbiobacterium</taxon>
    </lineage>
</organism>
<dbReference type="SMR" id="A0A953LF96"/>
<evidence type="ECO:0000313" key="6">
    <source>
        <dbReference type="Proteomes" id="UP000732377"/>
    </source>
</evidence>
<dbReference type="Proteomes" id="UP000732377">
    <property type="component" value="Unassembled WGS sequence"/>
</dbReference>
<dbReference type="GO" id="GO:0043770">
    <property type="term" value="F:demethylmenaquinone methyltransferase activity"/>
    <property type="evidence" value="ECO:0007669"/>
    <property type="project" value="UniProtKB-UniRule"/>
</dbReference>
<protein>
    <recommendedName>
        <fullName evidence="4">Demethylmenaquinone methyltransferase</fullName>
        <ecNumber evidence="4">2.1.1.163</ecNumber>
    </recommendedName>
</protein>
<dbReference type="PANTHER" id="PTHR43591">
    <property type="entry name" value="METHYLTRANSFERASE"/>
    <property type="match status" value="1"/>
</dbReference>
<feature type="binding site" evidence="4">
    <location>
        <position position="87"/>
    </location>
    <ligand>
        <name>S-adenosyl-L-methionine</name>
        <dbReference type="ChEBI" id="CHEBI:59789"/>
    </ligand>
</feature>
<gene>
    <name evidence="4" type="primary">menG</name>
    <name evidence="5" type="ORF">CWE10_14305</name>
</gene>
<keyword evidence="3 4" id="KW-0949">S-adenosyl-L-methionine</keyword>
<comment type="catalytic activity">
    <reaction evidence="4">
        <text>a 2-demethylmenaquinol + S-adenosyl-L-methionine = a menaquinol + S-adenosyl-L-homocysteine + H(+)</text>
        <dbReference type="Rhea" id="RHEA:42640"/>
        <dbReference type="Rhea" id="RHEA-COMP:9539"/>
        <dbReference type="Rhea" id="RHEA-COMP:9563"/>
        <dbReference type="ChEBI" id="CHEBI:15378"/>
        <dbReference type="ChEBI" id="CHEBI:18151"/>
        <dbReference type="ChEBI" id="CHEBI:55437"/>
        <dbReference type="ChEBI" id="CHEBI:57856"/>
        <dbReference type="ChEBI" id="CHEBI:59789"/>
        <dbReference type="EC" id="2.1.1.163"/>
    </reaction>
</comment>
<dbReference type="NCBIfam" id="NF001244">
    <property type="entry name" value="PRK00216.1-5"/>
    <property type="match status" value="1"/>
</dbReference>
<dbReference type="PROSITE" id="PS51608">
    <property type="entry name" value="SAM_MT_UBIE"/>
    <property type="match status" value="1"/>
</dbReference>
<dbReference type="Pfam" id="PF01209">
    <property type="entry name" value="Ubie_methyltran"/>
    <property type="match status" value="1"/>
</dbReference>
<evidence type="ECO:0000256" key="1">
    <source>
        <dbReference type="ARBA" id="ARBA00022603"/>
    </source>
</evidence>
<dbReference type="GO" id="GO:0009234">
    <property type="term" value="P:menaquinone biosynthetic process"/>
    <property type="evidence" value="ECO:0007669"/>
    <property type="project" value="UniProtKB-UniRule"/>
</dbReference>
<dbReference type="HAMAP" id="MF_01813">
    <property type="entry name" value="MenG_UbiE_methyltr"/>
    <property type="match status" value="1"/>
</dbReference>
<dbReference type="PANTHER" id="PTHR43591:SF24">
    <property type="entry name" value="2-METHOXY-6-POLYPRENYL-1,4-BENZOQUINOL METHYLASE, MITOCHONDRIAL"/>
    <property type="match status" value="1"/>
</dbReference>
<dbReference type="InterPro" id="IPR023576">
    <property type="entry name" value="UbiE/COQ5_MeTrFase_CS"/>
</dbReference>
<accession>A0A953LF96</accession>
<dbReference type="EMBL" id="PIUK01000168">
    <property type="protein sequence ID" value="MBY6277355.1"/>
    <property type="molecule type" value="Genomic_DNA"/>
</dbReference>
<dbReference type="InterPro" id="IPR004033">
    <property type="entry name" value="UbiE/COQ5_MeTrFase"/>
</dbReference>
<name>A0A953LF96_SYMTR</name>
<keyword evidence="4" id="KW-0474">Menaquinone biosynthesis</keyword>
<comment type="caution">
    <text evidence="4">Lacks conserved residue(s) required for the propagation of feature annotation.</text>
</comment>